<feature type="compositionally biased region" description="Basic and acidic residues" evidence="1">
    <location>
        <begin position="929"/>
        <end position="963"/>
    </location>
</feature>
<evidence type="ECO:0000313" key="2">
    <source>
        <dbReference type="EMBL" id="KAE9400240.1"/>
    </source>
</evidence>
<keyword evidence="3" id="KW-1185">Reference proteome</keyword>
<feature type="compositionally biased region" description="Low complexity" evidence="1">
    <location>
        <begin position="444"/>
        <end position="466"/>
    </location>
</feature>
<feature type="compositionally biased region" description="Polar residues" evidence="1">
    <location>
        <begin position="38"/>
        <end position="50"/>
    </location>
</feature>
<feature type="region of interest" description="Disordered" evidence="1">
    <location>
        <begin position="270"/>
        <end position="289"/>
    </location>
</feature>
<feature type="compositionally biased region" description="Polar residues" evidence="1">
    <location>
        <begin position="965"/>
        <end position="991"/>
    </location>
</feature>
<feature type="compositionally biased region" description="Polar residues" evidence="1">
    <location>
        <begin position="426"/>
        <end position="437"/>
    </location>
</feature>
<evidence type="ECO:0000313" key="3">
    <source>
        <dbReference type="Proteomes" id="UP000799118"/>
    </source>
</evidence>
<feature type="compositionally biased region" description="Low complexity" evidence="1">
    <location>
        <begin position="912"/>
        <end position="928"/>
    </location>
</feature>
<organism evidence="2 3">
    <name type="scientific">Gymnopus androsaceus JB14</name>
    <dbReference type="NCBI Taxonomy" id="1447944"/>
    <lineage>
        <taxon>Eukaryota</taxon>
        <taxon>Fungi</taxon>
        <taxon>Dikarya</taxon>
        <taxon>Basidiomycota</taxon>
        <taxon>Agaricomycotina</taxon>
        <taxon>Agaricomycetes</taxon>
        <taxon>Agaricomycetidae</taxon>
        <taxon>Agaricales</taxon>
        <taxon>Marasmiineae</taxon>
        <taxon>Omphalotaceae</taxon>
        <taxon>Gymnopus</taxon>
    </lineage>
</organism>
<reference evidence="2" key="1">
    <citation type="journal article" date="2019" name="Environ. Microbiol.">
        <title>Fungal ecological strategies reflected in gene transcription - a case study of two litter decomposers.</title>
        <authorList>
            <person name="Barbi F."/>
            <person name="Kohler A."/>
            <person name="Barry K."/>
            <person name="Baskaran P."/>
            <person name="Daum C."/>
            <person name="Fauchery L."/>
            <person name="Ihrmark K."/>
            <person name="Kuo A."/>
            <person name="LaButti K."/>
            <person name="Lipzen A."/>
            <person name="Morin E."/>
            <person name="Grigoriev I.V."/>
            <person name="Henrissat B."/>
            <person name="Lindahl B."/>
            <person name="Martin F."/>
        </authorList>
    </citation>
    <scope>NUCLEOTIDE SEQUENCE</scope>
    <source>
        <strain evidence="2">JB14</strain>
    </source>
</reference>
<gene>
    <name evidence="2" type="ORF">BT96DRAFT_919640</name>
</gene>
<proteinExistence type="predicted"/>
<feature type="compositionally biased region" description="Low complexity" evidence="1">
    <location>
        <begin position="14"/>
        <end position="28"/>
    </location>
</feature>
<name>A0A6A4HR62_9AGAR</name>
<feature type="compositionally biased region" description="Low complexity" evidence="1">
    <location>
        <begin position="683"/>
        <end position="694"/>
    </location>
</feature>
<feature type="compositionally biased region" description="Polar residues" evidence="1">
    <location>
        <begin position="597"/>
        <end position="622"/>
    </location>
</feature>
<dbReference type="OrthoDB" id="3261862at2759"/>
<evidence type="ECO:0000256" key="1">
    <source>
        <dbReference type="SAM" id="MobiDB-lite"/>
    </source>
</evidence>
<feature type="compositionally biased region" description="Pro residues" evidence="1">
    <location>
        <begin position="208"/>
        <end position="223"/>
    </location>
</feature>
<feature type="region of interest" description="Disordered" evidence="1">
    <location>
        <begin position="136"/>
        <end position="164"/>
    </location>
</feature>
<feature type="region of interest" description="Disordered" evidence="1">
    <location>
        <begin position="1"/>
        <end position="50"/>
    </location>
</feature>
<feature type="compositionally biased region" description="Low complexity" evidence="1">
    <location>
        <begin position="567"/>
        <end position="579"/>
    </location>
</feature>
<dbReference type="EMBL" id="ML769459">
    <property type="protein sequence ID" value="KAE9400240.1"/>
    <property type="molecule type" value="Genomic_DNA"/>
</dbReference>
<dbReference type="Proteomes" id="UP000799118">
    <property type="component" value="Unassembled WGS sequence"/>
</dbReference>
<feature type="compositionally biased region" description="Low complexity" evidence="1">
    <location>
        <begin position="809"/>
        <end position="830"/>
    </location>
</feature>
<feature type="compositionally biased region" description="Low complexity" evidence="1">
    <location>
        <begin position="144"/>
        <end position="164"/>
    </location>
</feature>
<feature type="compositionally biased region" description="Acidic residues" evidence="1">
    <location>
        <begin position="771"/>
        <end position="794"/>
    </location>
</feature>
<feature type="region of interest" description="Disordered" evidence="1">
    <location>
        <begin position="490"/>
        <end position="991"/>
    </location>
</feature>
<protein>
    <submittedName>
        <fullName evidence="2">Uncharacterized protein</fullName>
    </submittedName>
</protein>
<sequence length="991" mass="106342">MSGVVEERPHSLRSVPSNSSIASATSLSRRPRTRARSKTLTGNSSPRPDNIIISNNGNRWTCFKSPWWRKVGRNLPNAVSPQLLESEPIRVTKAAKQASQLPAISTFAPSAFSRVPLSQFDSDGVNVRDSMITQNSEVTQQTHASSSVYPPSTVSASTPSPRSPVDYGVQDQVPIVDEHHTFDEDDVSYRLRLLVNNNYFLPPAHSKPLPPVTPTQPKKPPTPTSGFLDIFRLGKSKSKPSTPTSEAGPPFNGLAPILRTTSDSTAVSGFPTQIQPPLPRASNPARAADRSGRVVVVREKMVDLATAAKQAELEMKKGRALRHEPVVDDVIDPTDAVDLPPPSEYPFTVQASALHGLGVSESVGAAALANHLPPRSPAVSCLDPDDDWRKALLKAAVGHSFDNLAAAAEAAKISKKIISSPIQLESNYASSSRSQGPTRPRGMSSPVSSSFSPIPVRTETPSAPLTPLMPPPRRQFINPVYSLSQTDLTETAAMPPSSPVAGPSVTRKRTSSPTLSDKYDTQAGKSNYALAMTPPPFRPGVRDSSESSFMHRRSSDRNTNRSRRGGSRAASSVASRSATPDSLSVYSAVTEDGPRASNESSRTASSMSADTTALSPTTSARNPSEAHIEEAYSPPEPTRSSQDSHNIDRAPSPPPPRASSSLSLEPLSPPPRMPRRRPPTAPADPTSESSKSIGSGSGSGSARAEIFEISAPEPTTPPFPSLMQRRHLDQNLRNLHIPTSIVPPEIHSAPPPSSPTSFFDMIQTQPNAMDFLEESSEESSDSGGDGESESDDDDRGTAEGRGGMSIAHSTHSSHSVYSTRSRVSNSSRTSFMRLGNHSTPYVSHSSLNNLREESPPPPPLPFGATDRKQPIGNIPQSTPFFTKKMRDEQGMLESTLDLHQYTHAQGSNLRDASSSPSVGGSRRPASSEASRRKSQESQRREQESAKLDGMLKLHMEAEKDRIKQIASSMKKAQTKTGGGPSASSSKTRGVR</sequence>
<feature type="compositionally biased region" description="Basic and acidic residues" evidence="1">
    <location>
        <begin position="1"/>
        <end position="10"/>
    </location>
</feature>
<feature type="compositionally biased region" description="Polar residues" evidence="1">
    <location>
        <begin position="902"/>
        <end position="911"/>
    </location>
</feature>
<feature type="region of interest" description="Disordered" evidence="1">
    <location>
        <begin position="203"/>
        <end position="226"/>
    </location>
</feature>
<feature type="compositionally biased region" description="Polar residues" evidence="1">
    <location>
        <begin position="836"/>
        <end position="849"/>
    </location>
</feature>
<dbReference type="AlphaFoldDB" id="A0A6A4HR62"/>
<accession>A0A6A4HR62</accession>
<feature type="region of interest" description="Disordered" evidence="1">
    <location>
        <begin position="426"/>
        <end position="473"/>
    </location>
</feature>